<proteinExistence type="inferred from homology"/>
<feature type="transmembrane region" description="Helical" evidence="7">
    <location>
        <begin position="337"/>
        <end position="356"/>
    </location>
</feature>
<dbReference type="FunFam" id="1.20.1250.20:FF:000286">
    <property type="entry name" value="MFS efflux transporter"/>
    <property type="match status" value="1"/>
</dbReference>
<feature type="domain" description="Major facilitator superfamily (MFS) profile" evidence="8">
    <location>
        <begin position="64"/>
        <end position="450"/>
    </location>
</feature>
<evidence type="ECO:0000256" key="1">
    <source>
        <dbReference type="ARBA" id="ARBA00004127"/>
    </source>
</evidence>
<gene>
    <name evidence="9" type="ORF">D9758_012350</name>
</gene>
<evidence type="ECO:0000259" key="8">
    <source>
        <dbReference type="PROSITE" id="PS50850"/>
    </source>
</evidence>
<dbReference type="InterPro" id="IPR051788">
    <property type="entry name" value="MFS_Transporter"/>
</dbReference>
<keyword evidence="10" id="KW-1185">Reference proteome</keyword>
<feature type="transmembrane region" description="Helical" evidence="7">
    <location>
        <begin position="425"/>
        <end position="444"/>
    </location>
</feature>
<reference evidence="9 10" key="1">
    <citation type="journal article" date="2020" name="ISME J.">
        <title>Uncovering the hidden diversity of litter-decomposition mechanisms in mushroom-forming fungi.</title>
        <authorList>
            <person name="Floudas D."/>
            <person name="Bentzer J."/>
            <person name="Ahren D."/>
            <person name="Johansson T."/>
            <person name="Persson P."/>
            <person name="Tunlid A."/>
        </authorList>
    </citation>
    <scope>NUCLEOTIDE SEQUENCE [LARGE SCALE GENOMIC DNA]</scope>
    <source>
        <strain evidence="9 10">CBS 291.85</strain>
    </source>
</reference>
<dbReference type="GO" id="GO:0022857">
    <property type="term" value="F:transmembrane transporter activity"/>
    <property type="evidence" value="ECO:0007669"/>
    <property type="project" value="InterPro"/>
</dbReference>
<feature type="transmembrane region" description="Helical" evidence="7">
    <location>
        <begin position="215"/>
        <end position="236"/>
    </location>
</feature>
<feature type="transmembrane region" description="Helical" evidence="7">
    <location>
        <begin position="151"/>
        <end position="168"/>
    </location>
</feature>
<dbReference type="InterPro" id="IPR036259">
    <property type="entry name" value="MFS_trans_sf"/>
</dbReference>
<evidence type="ECO:0000256" key="2">
    <source>
        <dbReference type="ARBA" id="ARBA00008335"/>
    </source>
</evidence>
<keyword evidence="5 7" id="KW-1133">Transmembrane helix</keyword>
<feature type="transmembrane region" description="Helical" evidence="7">
    <location>
        <begin position="390"/>
        <end position="413"/>
    </location>
</feature>
<dbReference type="PANTHER" id="PTHR23514">
    <property type="entry name" value="BYPASS OF STOP CODON PROTEIN 6"/>
    <property type="match status" value="1"/>
</dbReference>
<dbReference type="GO" id="GO:0016020">
    <property type="term" value="C:membrane"/>
    <property type="evidence" value="ECO:0007669"/>
    <property type="project" value="TreeGrafter"/>
</dbReference>
<dbReference type="OrthoDB" id="413079at2759"/>
<dbReference type="AlphaFoldDB" id="A0A8H5CM51"/>
<dbReference type="PROSITE" id="PS50850">
    <property type="entry name" value="MFS"/>
    <property type="match status" value="1"/>
</dbReference>
<dbReference type="Pfam" id="PF07690">
    <property type="entry name" value="MFS_1"/>
    <property type="match status" value="1"/>
</dbReference>
<dbReference type="EMBL" id="JAACJM010000127">
    <property type="protein sequence ID" value="KAF5344250.1"/>
    <property type="molecule type" value="Genomic_DNA"/>
</dbReference>
<keyword evidence="3" id="KW-0813">Transport</keyword>
<evidence type="ECO:0000256" key="5">
    <source>
        <dbReference type="ARBA" id="ARBA00022989"/>
    </source>
</evidence>
<organism evidence="9 10">
    <name type="scientific">Tetrapyrgos nigripes</name>
    <dbReference type="NCBI Taxonomy" id="182062"/>
    <lineage>
        <taxon>Eukaryota</taxon>
        <taxon>Fungi</taxon>
        <taxon>Dikarya</taxon>
        <taxon>Basidiomycota</taxon>
        <taxon>Agaricomycotina</taxon>
        <taxon>Agaricomycetes</taxon>
        <taxon>Agaricomycetidae</taxon>
        <taxon>Agaricales</taxon>
        <taxon>Marasmiineae</taxon>
        <taxon>Marasmiaceae</taxon>
        <taxon>Tetrapyrgos</taxon>
    </lineage>
</organism>
<comment type="subcellular location">
    <subcellularLocation>
        <location evidence="1">Endomembrane system</location>
        <topology evidence="1">Multi-pass membrane protein</topology>
    </subcellularLocation>
</comment>
<protein>
    <recommendedName>
        <fullName evidence="8">Major facilitator superfamily (MFS) profile domain-containing protein</fullName>
    </recommendedName>
</protein>
<evidence type="ECO:0000256" key="6">
    <source>
        <dbReference type="ARBA" id="ARBA00023136"/>
    </source>
</evidence>
<keyword evidence="4 7" id="KW-0812">Transmembrane</keyword>
<name>A0A8H5CM51_9AGAR</name>
<feature type="transmembrane region" description="Helical" evidence="7">
    <location>
        <begin position="362"/>
        <end position="383"/>
    </location>
</feature>
<evidence type="ECO:0000256" key="4">
    <source>
        <dbReference type="ARBA" id="ARBA00022692"/>
    </source>
</evidence>
<feature type="transmembrane region" description="Helical" evidence="7">
    <location>
        <begin position="274"/>
        <end position="295"/>
    </location>
</feature>
<keyword evidence="6 7" id="KW-0472">Membrane</keyword>
<sequence>MTTTLELKNLSRTSNQLDSEEVHHENRYQVDENAPVAIESRTSTPVDVSSGKLAKWQIMKKRIHFAVFCFGHLLSGWNDGSAGPLLPRIQQVYQIKFTIASLIFVLACAGFVSGALANLYLSEKVKMGKILVLAALLQLVSFAIQAPGLPFPAFVASYFLTGAGIALQHAQSNSYVASLDTDNSARLSVFHAMYGFGAFSAPLVATQFSQMPRWSFYYLVSMGIASLNLLLILSVFRLRSKDDCRAEIGLEPSEKGTSDHSVFRQIFGLRSVHTLAAFIFVYVGTEVTIGGWIVTFVIQRRGGGADSGYISSGFFGGLMLGRLILLPLNKLLGLRRVVILYALLSIGLELTVWFVPSLVENGVAVSCIGVLLGPLYPIAVSVAGTVIPKWLFTGSIGWIAGFGQAGGAALPFITGTMADGVGISSLHPLLVAMMCVMAGLWTLIPKPLKTD</sequence>
<feature type="transmembrane region" description="Helical" evidence="7">
    <location>
        <begin position="189"/>
        <end position="209"/>
    </location>
</feature>
<evidence type="ECO:0000313" key="9">
    <source>
        <dbReference type="EMBL" id="KAF5344250.1"/>
    </source>
</evidence>
<evidence type="ECO:0000256" key="7">
    <source>
        <dbReference type="SAM" id="Phobius"/>
    </source>
</evidence>
<evidence type="ECO:0000313" key="10">
    <source>
        <dbReference type="Proteomes" id="UP000559256"/>
    </source>
</evidence>
<dbReference type="SUPFAM" id="SSF103473">
    <property type="entry name" value="MFS general substrate transporter"/>
    <property type="match status" value="1"/>
</dbReference>
<dbReference type="InterPro" id="IPR020846">
    <property type="entry name" value="MFS_dom"/>
</dbReference>
<comment type="similarity">
    <text evidence="2">Belongs to the major facilitator superfamily.</text>
</comment>
<dbReference type="GO" id="GO:0012505">
    <property type="term" value="C:endomembrane system"/>
    <property type="evidence" value="ECO:0007669"/>
    <property type="project" value="UniProtKB-SubCell"/>
</dbReference>
<feature type="transmembrane region" description="Helical" evidence="7">
    <location>
        <begin position="307"/>
        <end position="325"/>
    </location>
</feature>
<accession>A0A8H5CM51</accession>
<evidence type="ECO:0000256" key="3">
    <source>
        <dbReference type="ARBA" id="ARBA00022448"/>
    </source>
</evidence>
<feature type="transmembrane region" description="Helical" evidence="7">
    <location>
        <begin position="98"/>
        <end position="121"/>
    </location>
</feature>
<dbReference type="PANTHER" id="PTHR23514:SF3">
    <property type="entry name" value="BYPASS OF STOP CODON PROTEIN 6"/>
    <property type="match status" value="1"/>
</dbReference>
<dbReference type="InterPro" id="IPR011701">
    <property type="entry name" value="MFS"/>
</dbReference>
<comment type="caution">
    <text evidence="9">The sequence shown here is derived from an EMBL/GenBank/DDBJ whole genome shotgun (WGS) entry which is preliminary data.</text>
</comment>
<dbReference type="Proteomes" id="UP000559256">
    <property type="component" value="Unassembled WGS sequence"/>
</dbReference>
<dbReference type="Gene3D" id="1.20.1250.20">
    <property type="entry name" value="MFS general substrate transporter like domains"/>
    <property type="match status" value="2"/>
</dbReference>